<sequence>MMMDGTTFYNISIYYEYNLYGISLIPFFASKKKKKKKTMVKLIWLGFSPSKFQWRGSSVAAICWKEG</sequence>
<evidence type="ECO:0000313" key="2">
    <source>
        <dbReference type="EMBL" id="KAJ6801271.1"/>
    </source>
</evidence>
<dbReference type="Proteomes" id="UP001140949">
    <property type="component" value="Unassembled WGS sequence"/>
</dbReference>
<comment type="caution">
    <text evidence="2">The sequence shown here is derived from an EMBL/GenBank/DDBJ whole genome shotgun (WGS) entry which is preliminary data.</text>
</comment>
<accession>A0AAX6EBE3</accession>
<proteinExistence type="predicted"/>
<dbReference type="EMBL" id="JANAVB010038218">
    <property type="protein sequence ID" value="KAJ6801271.1"/>
    <property type="molecule type" value="Genomic_DNA"/>
</dbReference>
<reference evidence="2" key="2">
    <citation type="submission" date="2023-04" db="EMBL/GenBank/DDBJ databases">
        <authorList>
            <person name="Bruccoleri R.E."/>
            <person name="Oakeley E.J."/>
            <person name="Faust A.-M."/>
            <person name="Dessus-Babus S."/>
            <person name="Altorfer M."/>
            <person name="Burckhardt D."/>
            <person name="Oertli M."/>
            <person name="Naumann U."/>
            <person name="Petersen F."/>
            <person name="Wong J."/>
        </authorList>
    </citation>
    <scope>NUCLEOTIDE SEQUENCE</scope>
    <source>
        <strain evidence="2">GSM-AAB239-AS_SAM_17_03QT</strain>
        <tissue evidence="2">Leaf</tissue>
    </source>
</reference>
<keyword evidence="1" id="KW-1133">Transmembrane helix</keyword>
<keyword evidence="1" id="KW-0812">Transmembrane</keyword>
<gene>
    <name evidence="2" type="ORF">M6B38_198440</name>
</gene>
<feature type="transmembrane region" description="Helical" evidence="1">
    <location>
        <begin position="12"/>
        <end position="29"/>
    </location>
</feature>
<keyword evidence="3" id="KW-1185">Reference proteome</keyword>
<reference evidence="2" key="1">
    <citation type="journal article" date="2023" name="GigaByte">
        <title>Genome assembly of the bearded iris, Iris pallida Lam.</title>
        <authorList>
            <person name="Bruccoleri R.E."/>
            <person name="Oakeley E.J."/>
            <person name="Faust A.M.E."/>
            <person name="Altorfer M."/>
            <person name="Dessus-Babus S."/>
            <person name="Burckhardt D."/>
            <person name="Oertli M."/>
            <person name="Naumann U."/>
            <person name="Petersen F."/>
            <person name="Wong J."/>
        </authorList>
    </citation>
    <scope>NUCLEOTIDE SEQUENCE</scope>
    <source>
        <strain evidence="2">GSM-AAB239-AS_SAM_17_03QT</strain>
    </source>
</reference>
<name>A0AAX6EBE3_IRIPA</name>
<evidence type="ECO:0000256" key="1">
    <source>
        <dbReference type="SAM" id="Phobius"/>
    </source>
</evidence>
<keyword evidence="1" id="KW-0472">Membrane</keyword>
<evidence type="ECO:0000313" key="3">
    <source>
        <dbReference type="Proteomes" id="UP001140949"/>
    </source>
</evidence>
<protein>
    <submittedName>
        <fullName evidence="2">Uncharacterized protein</fullName>
    </submittedName>
</protein>
<organism evidence="2 3">
    <name type="scientific">Iris pallida</name>
    <name type="common">Sweet iris</name>
    <dbReference type="NCBI Taxonomy" id="29817"/>
    <lineage>
        <taxon>Eukaryota</taxon>
        <taxon>Viridiplantae</taxon>
        <taxon>Streptophyta</taxon>
        <taxon>Embryophyta</taxon>
        <taxon>Tracheophyta</taxon>
        <taxon>Spermatophyta</taxon>
        <taxon>Magnoliopsida</taxon>
        <taxon>Liliopsida</taxon>
        <taxon>Asparagales</taxon>
        <taxon>Iridaceae</taxon>
        <taxon>Iridoideae</taxon>
        <taxon>Irideae</taxon>
        <taxon>Iris</taxon>
    </lineage>
</organism>
<dbReference type="AlphaFoldDB" id="A0AAX6EBE3"/>